<dbReference type="InterPro" id="IPR012851">
    <property type="entry name" value="Spore_coat_CotF-like"/>
</dbReference>
<reference evidence="4 5" key="1">
    <citation type="journal article" date="2015" name="Infect. Genet. Evol.">
        <title>Genomic sequences of six botulinum neurotoxin-producing strains representing three clostridial species illustrate the mobility and diversity of botulinum neurotoxin genes.</title>
        <authorList>
            <person name="Smith T.J."/>
            <person name="Hill K.K."/>
            <person name="Xie G."/>
            <person name="Foley B.T."/>
            <person name="Williamson C.H."/>
            <person name="Foster J.T."/>
            <person name="Johnson S.L."/>
            <person name="Chertkov O."/>
            <person name="Teshima H."/>
            <person name="Gibbons H.S."/>
            <person name="Johnsky L.A."/>
            <person name="Karavis M.A."/>
            <person name="Smith L.A."/>
        </authorList>
    </citation>
    <scope>NUCLEOTIDE SEQUENCE [LARGE SCALE GENOMIC DNA]</scope>
    <source>
        <strain evidence="4 5">CDC 2741</strain>
    </source>
</reference>
<comment type="caution">
    <text evidence="4">The sequence shown here is derived from an EMBL/GenBank/DDBJ whole genome shotgun (WGS) entry which is preliminary data.</text>
</comment>
<dbReference type="OrthoDB" id="1682820at2"/>
<dbReference type="AlphaFoldDB" id="A0A0C1R4B7"/>
<proteinExistence type="inferred from homology"/>
<dbReference type="InterPro" id="IPR012347">
    <property type="entry name" value="Ferritin-like"/>
</dbReference>
<dbReference type="GO" id="GO:0030435">
    <property type="term" value="P:sporulation resulting in formation of a cellular spore"/>
    <property type="evidence" value="ECO:0007669"/>
    <property type="project" value="UniProtKB-KW"/>
</dbReference>
<evidence type="ECO:0000313" key="4">
    <source>
        <dbReference type="EMBL" id="KIE48357.1"/>
    </source>
</evidence>
<gene>
    <name evidence="4" type="ORF">U732_4083</name>
</gene>
<dbReference type="EMBL" id="AYSO01000010">
    <property type="protein sequence ID" value="KIE48357.1"/>
    <property type="molecule type" value="Genomic_DNA"/>
</dbReference>
<dbReference type="Proteomes" id="UP000031366">
    <property type="component" value="Unassembled WGS sequence"/>
</dbReference>
<accession>A0A0C1R4B7</accession>
<keyword evidence="1" id="KW-0749">Sporulation</keyword>
<keyword evidence="5" id="KW-1185">Reference proteome</keyword>
<comment type="similarity">
    <text evidence="3">Belongs to the CotF family.</text>
</comment>
<protein>
    <submittedName>
        <fullName evidence="4">Coat F domain protein</fullName>
    </submittedName>
</protein>
<evidence type="ECO:0000313" key="5">
    <source>
        <dbReference type="Proteomes" id="UP000031366"/>
    </source>
</evidence>
<organism evidence="4 5">
    <name type="scientific">Clostridium argentinense CDC 2741</name>
    <dbReference type="NCBI Taxonomy" id="1418104"/>
    <lineage>
        <taxon>Bacteria</taxon>
        <taxon>Bacillati</taxon>
        <taxon>Bacillota</taxon>
        <taxon>Clostridia</taxon>
        <taxon>Eubacteriales</taxon>
        <taxon>Clostridiaceae</taxon>
        <taxon>Clostridium</taxon>
    </lineage>
</organism>
<dbReference type="Gene3D" id="1.20.1260.10">
    <property type="match status" value="1"/>
</dbReference>
<comment type="subcellular location">
    <subcellularLocation>
        <location evidence="2">Spore coat</location>
    </subcellularLocation>
</comment>
<dbReference type="PANTHER" id="PTHR39183">
    <property type="entry name" value="SPORE COAT PROTEIN F-LIKE PROTEIN YHCQ"/>
    <property type="match status" value="1"/>
</dbReference>
<evidence type="ECO:0000256" key="3">
    <source>
        <dbReference type="ARBA" id="ARBA00024344"/>
    </source>
</evidence>
<name>A0A0C1R4B7_9CLOT</name>
<evidence type="ECO:0000256" key="2">
    <source>
        <dbReference type="ARBA" id="ARBA00024325"/>
    </source>
</evidence>
<sequence length="101" mass="10801">MANLIGNLIKNNVDINDEVISTNMLASGKAAADAYLNATLTSSTPELRSIYSTGLNQIVGGHTALTELAVTQGWAKPYNSPVQQLTDTYNESKTVINTTEQ</sequence>
<evidence type="ECO:0000256" key="1">
    <source>
        <dbReference type="ARBA" id="ARBA00022969"/>
    </source>
</evidence>
<dbReference type="RefSeq" id="WP_039629864.1">
    <property type="nucleotide sequence ID" value="NZ_AYSO01000010.1"/>
</dbReference>
<dbReference type="PANTHER" id="PTHR39183:SF1">
    <property type="entry name" value="SPORE COAT PROTEIN F-LIKE PROTEIN YHCQ"/>
    <property type="match status" value="1"/>
</dbReference>
<dbReference type="Pfam" id="PF07875">
    <property type="entry name" value="Coat_F"/>
    <property type="match status" value="1"/>
</dbReference>